<dbReference type="FunFam" id="3.30.470.20:FF:000028">
    <property type="entry name" value="Methylcrotonoyl-CoA carboxylase subunit alpha, mitochondrial"/>
    <property type="match status" value="1"/>
</dbReference>
<dbReference type="InterPro" id="IPR004549">
    <property type="entry name" value="Acetyl_CoA_COase_biotin_COase"/>
</dbReference>
<dbReference type="PANTHER" id="PTHR48095:SF2">
    <property type="entry name" value="BIOTIN CARBOXYLASE, CHLOROPLASTIC"/>
    <property type="match status" value="1"/>
</dbReference>
<evidence type="ECO:0000256" key="1">
    <source>
        <dbReference type="ARBA" id="ARBA00003761"/>
    </source>
</evidence>
<keyword evidence="13" id="KW-0443">Lipid metabolism</keyword>
<dbReference type="Pfam" id="PF02785">
    <property type="entry name" value="Biotin_carb_C"/>
    <property type="match status" value="1"/>
</dbReference>
<feature type="domain" description="Biotin carboxylation" evidence="15">
    <location>
        <begin position="1"/>
        <end position="446"/>
    </location>
</feature>
<dbReference type="InterPro" id="IPR051602">
    <property type="entry name" value="ACC_Biotin_Carboxylase"/>
</dbReference>
<dbReference type="PROSITE" id="PS50975">
    <property type="entry name" value="ATP_GRASP"/>
    <property type="match status" value="1"/>
</dbReference>
<dbReference type="EMBL" id="FRAE01000014">
    <property type="protein sequence ID" value="SHJ80474.1"/>
    <property type="molecule type" value="Genomic_DNA"/>
</dbReference>
<comment type="catalytic activity">
    <reaction evidence="11 13">
        <text>N(6)-biotinyl-L-lysyl-[protein] + hydrogencarbonate + ATP = N(6)-carboxybiotinyl-L-lysyl-[protein] + ADP + phosphate + H(+)</text>
        <dbReference type="Rhea" id="RHEA:13501"/>
        <dbReference type="Rhea" id="RHEA-COMP:10505"/>
        <dbReference type="Rhea" id="RHEA-COMP:10506"/>
        <dbReference type="ChEBI" id="CHEBI:15378"/>
        <dbReference type="ChEBI" id="CHEBI:17544"/>
        <dbReference type="ChEBI" id="CHEBI:30616"/>
        <dbReference type="ChEBI" id="CHEBI:43474"/>
        <dbReference type="ChEBI" id="CHEBI:83144"/>
        <dbReference type="ChEBI" id="CHEBI:83145"/>
        <dbReference type="ChEBI" id="CHEBI:456216"/>
        <dbReference type="EC" id="6.3.4.14"/>
    </reaction>
</comment>
<dbReference type="AlphaFoldDB" id="A0A1M6MAL4"/>
<protein>
    <recommendedName>
        <fullName evidence="4 13">Biotin carboxylase</fullName>
        <ecNumber evidence="4 13">6.3.4.14</ecNumber>
    </recommendedName>
    <alternativeName>
        <fullName evidence="13">Acetyl-coenzyme A carboxylase biotin carboxylase subunit A</fullName>
    </alternativeName>
</protein>
<evidence type="ECO:0000256" key="8">
    <source>
        <dbReference type="ARBA" id="ARBA00022840"/>
    </source>
</evidence>
<keyword evidence="6" id="KW-0479">Metal-binding</keyword>
<evidence type="ECO:0000256" key="11">
    <source>
        <dbReference type="ARBA" id="ARBA00048600"/>
    </source>
</evidence>
<dbReference type="GO" id="GO:0005524">
    <property type="term" value="F:ATP binding"/>
    <property type="evidence" value="ECO:0007669"/>
    <property type="project" value="UniProtKB-UniRule"/>
</dbReference>
<feature type="domain" description="ATP-grasp" evidence="14">
    <location>
        <begin position="120"/>
        <end position="317"/>
    </location>
</feature>
<dbReference type="Proteomes" id="UP000242497">
    <property type="component" value="Unassembled WGS sequence"/>
</dbReference>
<dbReference type="InterPro" id="IPR011054">
    <property type="entry name" value="Rudment_hybrid_motif"/>
</dbReference>
<comment type="pathway">
    <text evidence="2 13">Lipid metabolism; malonyl-CoA biosynthesis; malonyl-CoA from acetyl-CoA: step 1/1.</text>
</comment>
<dbReference type="GO" id="GO:2001295">
    <property type="term" value="P:malonyl-CoA biosynthetic process"/>
    <property type="evidence" value="ECO:0007669"/>
    <property type="project" value="UniProtKB-UniPathway"/>
</dbReference>
<evidence type="ECO:0000256" key="13">
    <source>
        <dbReference type="RuleBase" id="RU365063"/>
    </source>
</evidence>
<dbReference type="InterPro" id="IPR005479">
    <property type="entry name" value="CPAse_ATP-bd"/>
</dbReference>
<dbReference type="NCBIfam" id="NF006367">
    <property type="entry name" value="PRK08591.1"/>
    <property type="match status" value="1"/>
</dbReference>
<dbReference type="Gene3D" id="3.30.470.20">
    <property type="entry name" value="ATP-grasp fold, B domain"/>
    <property type="match status" value="1"/>
</dbReference>
<evidence type="ECO:0000256" key="10">
    <source>
        <dbReference type="ARBA" id="ARBA00023267"/>
    </source>
</evidence>
<comment type="subunit">
    <text evidence="3 13">Acetyl-CoA carboxylase is a heterohexamer of biotin carboxyl carrier protein, biotin carboxylase and the two subunits of carboxyl transferase in a 2:2 complex.</text>
</comment>
<keyword evidence="9" id="KW-0460">Magnesium</keyword>
<dbReference type="SUPFAM" id="SSF52440">
    <property type="entry name" value="PreATP-grasp domain"/>
    <property type="match status" value="1"/>
</dbReference>
<dbReference type="RefSeq" id="WP_072887635.1">
    <property type="nucleotide sequence ID" value="NZ_FRAE01000014.1"/>
</dbReference>
<dbReference type="InterPro" id="IPR011761">
    <property type="entry name" value="ATP-grasp"/>
</dbReference>
<dbReference type="InterPro" id="IPR011764">
    <property type="entry name" value="Biotin_carboxylation_dom"/>
</dbReference>
<dbReference type="GO" id="GO:0046872">
    <property type="term" value="F:metal ion binding"/>
    <property type="evidence" value="ECO:0007669"/>
    <property type="project" value="UniProtKB-KW"/>
</dbReference>
<accession>A0A1M6MAL4</accession>
<dbReference type="GO" id="GO:0004075">
    <property type="term" value="F:biotin carboxylase activity"/>
    <property type="evidence" value="ECO:0007669"/>
    <property type="project" value="UniProtKB-EC"/>
</dbReference>
<gene>
    <name evidence="16" type="ORF">SAMN02744037_00881</name>
</gene>
<evidence type="ECO:0000259" key="14">
    <source>
        <dbReference type="PROSITE" id="PS50975"/>
    </source>
</evidence>
<dbReference type="FunFam" id="3.40.50.20:FF:000010">
    <property type="entry name" value="Propionyl-CoA carboxylase subunit alpha"/>
    <property type="match status" value="1"/>
</dbReference>
<keyword evidence="10 13" id="KW-0092">Biotin</keyword>
<dbReference type="OrthoDB" id="9807469at2"/>
<evidence type="ECO:0000256" key="9">
    <source>
        <dbReference type="ARBA" id="ARBA00022842"/>
    </source>
</evidence>
<dbReference type="GO" id="GO:0006633">
    <property type="term" value="P:fatty acid biosynthetic process"/>
    <property type="evidence" value="ECO:0007669"/>
    <property type="project" value="UniProtKB-KW"/>
</dbReference>
<keyword evidence="7 12" id="KW-0547">Nucleotide-binding</keyword>
<dbReference type="NCBIfam" id="TIGR00514">
    <property type="entry name" value="accC"/>
    <property type="match status" value="1"/>
</dbReference>
<keyword evidence="5 13" id="KW-0436">Ligase</keyword>
<dbReference type="InterPro" id="IPR005482">
    <property type="entry name" value="Biotin_COase_C"/>
</dbReference>
<keyword evidence="13" id="KW-0275">Fatty acid biosynthesis</keyword>
<evidence type="ECO:0000256" key="6">
    <source>
        <dbReference type="ARBA" id="ARBA00022723"/>
    </source>
</evidence>
<keyword evidence="17" id="KW-1185">Reference proteome</keyword>
<dbReference type="InterPro" id="IPR016185">
    <property type="entry name" value="PreATP-grasp_dom_sf"/>
</dbReference>
<dbReference type="UniPathway" id="UPA00655">
    <property type="reaction ID" value="UER00711"/>
</dbReference>
<keyword evidence="8 12" id="KW-0067">ATP-binding</keyword>
<reference evidence="17" key="1">
    <citation type="submission" date="2016-11" db="EMBL/GenBank/DDBJ databases">
        <authorList>
            <person name="Varghese N."/>
            <person name="Submissions S."/>
        </authorList>
    </citation>
    <scope>NUCLEOTIDE SEQUENCE [LARGE SCALE GENOMIC DNA]</scope>
    <source>
        <strain evidence="17">DSM 15518</strain>
    </source>
</reference>
<sequence length="456" mass="51300">MIKKLLVANRGEIAVRIVRTCKEMGIKTVAIYSEADKDSLHRYMADESICIGPNNISKSYNSIDNIIYLALKTKCDAIHPGFGFLSENSTFARKCEENNLIFVGPNFDQIDKMGDKSTARETMVEADVPVVPGSKGVVLNLDDAMTTAKEIGYPVLIKASSGGGGKGMRIAYDEDELKANFDIAKGEALSAFGNDEMYLEKYIENPRHIEVQVFGDTFGNVIHFGDRDCSMQRRNQKVVEECLSPYLDESTRKKLYDAAVKAAKSVNYIGAGTVEFIVDKDKNFYFIEMNTRIQVEHPITEMITGIDLIKLQILIASGEKIPYSQEDIEFNGHAIECRINAEDPFENFRPSPGRIDSIHVPGGLGVRFDSFVYGGYTIPPIYDSMIGKLICWGKDRNECINRMKRALDELIVEGVKTNIEFQKVLIESDAFIEDKHHTKFIEKEFLQNFNVKQNNI</sequence>
<dbReference type="EC" id="6.3.4.14" evidence="4 13"/>
<comment type="function">
    <text evidence="1 13">This protein is a component of the acetyl coenzyme A carboxylase complex; first, biotin carboxylase catalyzes the carboxylation of the carrier protein and then the transcarboxylase transfers the carboxyl group to form malonyl-CoA.</text>
</comment>
<proteinExistence type="predicted"/>
<evidence type="ECO:0000256" key="7">
    <source>
        <dbReference type="ARBA" id="ARBA00022741"/>
    </source>
</evidence>
<dbReference type="PANTHER" id="PTHR48095">
    <property type="entry name" value="PYRUVATE CARBOXYLASE SUBUNIT A"/>
    <property type="match status" value="1"/>
</dbReference>
<evidence type="ECO:0000313" key="16">
    <source>
        <dbReference type="EMBL" id="SHJ80474.1"/>
    </source>
</evidence>
<dbReference type="SUPFAM" id="SSF56059">
    <property type="entry name" value="Glutathione synthetase ATP-binding domain-like"/>
    <property type="match status" value="1"/>
</dbReference>
<dbReference type="PROSITE" id="PS50979">
    <property type="entry name" value="BC"/>
    <property type="match status" value="1"/>
</dbReference>
<dbReference type="SMART" id="SM00878">
    <property type="entry name" value="Biotin_carb_C"/>
    <property type="match status" value="1"/>
</dbReference>
<dbReference type="Pfam" id="PF02786">
    <property type="entry name" value="CPSase_L_D2"/>
    <property type="match status" value="1"/>
</dbReference>
<organism evidence="16 17">
    <name type="scientific">Tepidibacter formicigenes DSM 15518</name>
    <dbReference type="NCBI Taxonomy" id="1123349"/>
    <lineage>
        <taxon>Bacteria</taxon>
        <taxon>Bacillati</taxon>
        <taxon>Bacillota</taxon>
        <taxon>Clostridia</taxon>
        <taxon>Peptostreptococcales</taxon>
        <taxon>Peptostreptococcaceae</taxon>
        <taxon>Tepidibacter</taxon>
    </lineage>
</organism>
<dbReference type="SUPFAM" id="SSF51246">
    <property type="entry name" value="Rudiment single hybrid motif"/>
    <property type="match status" value="1"/>
</dbReference>
<dbReference type="PROSITE" id="PS00866">
    <property type="entry name" value="CPSASE_1"/>
    <property type="match status" value="1"/>
</dbReference>
<evidence type="ECO:0000256" key="5">
    <source>
        <dbReference type="ARBA" id="ARBA00022598"/>
    </source>
</evidence>
<name>A0A1M6MAL4_9FIRM</name>
<evidence type="ECO:0000256" key="4">
    <source>
        <dbReference type="ARBA" id="ARBA00013263"/>
    </source>
</evidence>
<dbReference type="Pfam" id="PF00289">
    <property type="entry name" value="Biotin_carb_N"/>
    <property type="match status" value="1"/>
</dbReference>
<dbReference type="FunFam" id="3.30.1490.20:FF:000018">
    <property type="entry name" value="Biotin carboxylase"/>
    <property type="match status" value="1"/>
</dbReference>
<evidence type="ECO:0000259" key="15">
    <source>
        <dbReference type="PROSITE" id="PS50979"/>
    </source>
</evidence>
<evidence type="ECO:0000256" key="3">
    <source>
        <dbReference type="ARBA" id="ARBA00011750"/>
    </source>
</evidence>
<keyword evidence="13" id="KW-0276">Fatty acid metabolism</keyword>
<dbReference type="InterPro" id="IPR005481">
    <property type="entry name" value="BC-like_N"/>
</dbReference>
<dbReference type="PROSITE" id="PS00867">
    <property type="entry name" value="CPSASE_2"/>
    <property type="match status" value="1"/>
</dbReference>
<evidence type="ECO:0000313" key="17">
    <source>
        <dbReference type="Proteomes" id="UP000242497"/>
    </source>
</evidence>
<dbReference type="STRING" id="1123349.SAMN02744037_00881"/>
<evidence type="ECO:0000256" key="2">
    <source>
        <dbReference type="ARBA" id="ARBA00004956"/>
    </source>
</evidence>
<evidence type="ECO:0000256" key="12">
    <source>
        <dbReference type="PROSITE-ProRule" id="PRU00409"/>
    </source>
</evidence>
<keyword evidence="13" id="KW-0444">Lipid biosynthesis</keyword>